<dbReference type="EMBL" id="GG657754">
    <property type="protein sequence ID" value="EFL29129.1"/>
    <property type="molecule type" value="Genomic_DNA"/>
</dbReference>
<dbReference type="AlphaFoldDB" id="D9WJ32"/>
<organism evidence="2 3">
    <name type="scientific">Streptomyces himastatinicus ATCC 53653</name>
    <dbReference type="NCBI Taxonomy" id="457427"/>
    <lineage>
        <taxon>Bacteria</taxon>
        <taxon>Bacillati</taxon>
        <taxon>Actinomycetota</taxon>
        <taxon>Actinomycetes</taxon>
        <taxon>Kitasatosporales</taxon>
        <taxon>Streptomycetaceae</taxon>
        <taxon>Streptomyces</taxon>
        <taxon>Streptomyces violaceusniger group</taxon>
    </lineage>
</organism>
<feature type="compositionally biased region" description="Pro residues" evidence="1">
    <location>
        <begin position="544"/>
        <end position="557"/>
    </location>
</feature>
<evidence type="ECO:0000256" key="1">
    <source>
        <dbReference type="SAM" id="MobiDB-lite"/>
    </source>
</evidence>
<protein>
    <submittedName>
        <fullName evidence="2">Basic proline-rich protein</fullName>
    </submittedName>
</protein>
<dbReference type="STRING" id="457427.SSOG_08843"/>
<feature type="compositionally biased region" description="Low complexity" evidence="1">
    <location>
        <begin position="596"/>
        <end position="615"/>
    </location>
</feature>
<evidence type="ECO:0000313" key="2">
    <source>
        <dbReference type="EMBL" id="EFL29129.1"/>
    </source>
</evidence>
<reference evidence="2 3" key="1">
    <citation type="submission" date="2009-02" db="EMBL/GenBank/DDBJ databases">
        <title>Annotation of Streptomyces hygroscopicus strain ATCC 53653.</title>
        <authorList>
            <consortium name="The Broad Institute Genome Sequencing Platform"/>
            <consortium name="Broad Institute Microbial Sequencing Center"/>
            <person name="Fischbach M."/>
            <person name="Godfrey P."/>
            <person name="Ward D."/>
            <person name="Young S."/>
            <person name="Zeng Q."/>
            <person name="Koehrsen M."/>
            <person name="Alvarado L."/>
            <person name="Berlin A.M."/>
            <person name="Bochicchio J."/>
            <person name="Borenstein D."/>
            <person name="Chapman S.B."/>
            <person name="Chen Z."/>
            <person name="Engels R."/>
            <person name="Freedman E."/>
            <person name="Gellesch M."/>
            <person name="Goldberg J."/>
            <person name="Griggs A."/>
            <person name="Gujja S."/>
            <person name="Heilman E.R."/>
            <person name="Heiman D.I."/>
            <person name="Hepburn T.A."/>
            <person name="Howarth C."/>
            <person name="Jen D."/>
            <person name="Larson L."/>
            <person name="Lewis B."/>
            <person name="Mehta T."/>
            <person name="Park D."/>
            <person name="Pearson M."/>
            <person name="Richards J."/>
            <person name="Roberts A."/>
            <person name="Saif S."/>
            <person name="Shea T.D."/>
            <person name="Shenoy N."/>
            <person name="Sisk P."/>
            <person name="Stolte C."/>
            <person name="Sykes S.N."/>
            <person name="Thomson T."/>
            <person name="Walk T."/>
            <person name="White J."/>
            <person name="Yandava C."/>
            <person name="Straight P."/>
            <person name="Clardy J."/>
            <person name="Hung D."/>
            <person name="Kolter R."/>
            <person name="Mekalanos J."/>
            <person name="Walker S."/>
            <person name="Walsh C.T."/>
            <person name="Wieland-Brown L.C."/>
            <person name="Haas B."/>
            <person name="Nusbaum C."/>
            <person name="Birren B."/>
        </authorList>
    </citation>
    <scope>NUCLEOTIDE SEQUENCE [LARGE SCALE GENOMIC DNA]</scope>
    <source>
        <strain evidence="2 3">ATCC 53653</strain>
    </source>
</reference>
<dbReference type="HOGENOM" id="CLU_421452_0_0_11"/>
<accession>D9WJ32</accession>
<feature type="compositionally biased region" description="Low complexity" evidence="1">
    <location>
        <begin position="490"/>
        <end position="507"/>
    </location>
</feature>
<keyword evidence="3" id="KW-1185">Reference proteome</keyword>
<evidence type="ECO:0000313" key="3">
    <source>
        <dbReference type="Proteomes" id="UP000003963"/>
    </source>
</evidence>
<sequence length="650" mass="68417">MTLPAPKLDDLTWADMMAAIRRRIPAESDGTWTLHAPVDPGVTLLELFAYLLEQRLYWLDQVPDALVVAILRLLGLEPPRPARPAATVLRLAARQEDTAVPVVPAGTALTRDPTGRIVFTLDHDVAAFPLAEGGEISVWTDRDRTADLRARRGIALLASDGAPARARFTLPLTGAHPAPGPISLLAELDAPAACVPSWLPGAVDGVPPPAELTWSWFRPGTDISGTFEKVEDGTAGLRRSGVVRLHPPADWTTQDTGLEVSTPAATYAAPPRLLQLAVNVSAAHHRTHRTADGTDLQEQIGAWLRLPGQHLVLPDAADRLLEATLRLAGQEWQPVPDFTFGAPADRIFVLDRDEGALVFGDGLTGRVPRPDPDVRVDYVTGGGRDGNGGMTGNWLPAADIPAAEAVSAANLVRAEGGADPETVTEARRRAAASLGEVTRAVTADDYVTLARTTPGVAVARAYPALGEHPGFPCATVPGAVTVHIVPAAPRATSTARTSSPRRSPTRACCARSPPAWNRRGCSPPRSSSEDPATAMSPCASTCPATPPTAPAWPPRSPPRCAASSTRWSAATTRTAGPSDSRCGPRPCCAPRSGRWGTSRTSPPSASASTGPTATRRATKCRSAPGNFPSCARSAPGSCPPSNRGRGWHDR</sequence>
<proteinExistence type="predicted"/>
<dbReference type="RefSeq" id="WP_009720926.1">
    <property type="nucleotide sequence ID" value="NZ_GG657754.1"/>
</dbReference>
<feature type="compositionally biased region" description="Low complexity" evidence="1">
    <location>
        <begin position="558"/>
        <end position="575"/>
    </location>
</feature>
<name>D9WJ32_9ACTN</name>
<feature type="region of interest" description="Disordered" evidence="1">
    <location>
        <begin position="490"/>
        <end position="650"/>
    </location>
</feature>
<gene>
    <name evidence="2" type="ORF">SSOG_08843</name>
</gene>
<dbReference type="Proteomes" id="UP000003963">
    <property type="component" value="Unassembled WGS sequence"/>
</dbReference>